<feature type="coiled-coil region" evidence="1">
    <location>
        <begin position="67"/>
        <end position="128"/>
    </location>
</feature>
<protein>
    <submittedName>
        <fullName evidence="2">Uncharacterized protein</fullName>
    </submittedName>
</protein>
<name>A0AAW1IZR5_POPJA</name>
<dbReference type="AlphaFoldDB" id="A0AAW1IZR5"/>
<evidence type="ECO:0000313" key="2">
    <source>
        <dbReference type="EMBL" id="KAK9696017.1"/>
    </source>
</evidence>
<gene>
    <name evidence="2" type="ORF">QE152_g32187</name>
</gene>
<comment type="caution">
    <text evidence="2">The sequence shown here is derived from an EMBL/GenBank/DDBJ whole genome shotgun (WGS) entry which is preliminary data.</text>
</comment>
<proteinExistence type="predicted"/>
<dbReference type="Proteomes" id="UP001458880">
    <property type="component" value="Unassembled WGS sequence"/>
</dbReference>
<keyword evidence="1" id="KW-0175">Coiled coil</keyword>
<reference evidence="2 3" key="1">
    <citation type="journal article" date="2024" name="BMC Genomics">
        <title>De novo assembly and annotation of Popillia japonica's genome with initial clues to its potential as an invasive pest.</title>
        <authorList>
            <person name="Cucini C."/>
            <person name="Boschi S."/>
            <person name="Funari R."/>
            <person name="Cardaioli E."/>
            <person name="Iannotti N."/>
            <person name="Marturano G."/>
            <person name="Paoli F."/>
            <person name="Bruttini M."/>
            <person name="Carapelli A."/>
            <person name="Frati F."/>
            <person name="Nardi F."/>
        </authorList>
    </citation>
    <scope>NUCLEOTIDE SEQUENCE [LARGE SCALE GENOMIC DNA]</scope>
    <source>
        <strain evidence="2">DMR45628</strain>
    </source>
</reference>
<accession>A0AAW1IZR5</accession>
<sequence>MPMKLIVGKSILENMTLIVNSEGITVMQKSEETITKSTDEANELPDLFLIDGGNNLDIGKSDYLSEIKTIENDNIVLKETLSKIQEQLANKIERDEYNETINALEHEKESLRAEVHDLIGEKKSYKKQLNEFALEIDARVDEWKKK</sequence>
<keyword evidence="3" id="KW-1185">Reference proteome</keyword>
<evidence type="ECO:0000256" key="1">
    <source>
        <dbReference type="SAM" id="Coils"/>
    </source>
</evidence>
<dbReference type="EMBL" id="JASPKY010000464">
    <property type="protein sequence ID" value="KAK9696017.1"/>
    <property type="molecule type" value="Genomic_DNA"/>
</dbReference>
<evidence type="ECO:0000313" key="3">
    <source>
        <dbReference type="Proteomes" id="UP001458880"/>
    </source>
</evidence>
<organism evidence="2 3">
    <name type="scientific">Popillia japonica</name>
    <name type="common">Japanese beetle</name>
    <dbReference type="NCBI Taxonomy" id="7064"/>
    <lineage>
        <taxon>Eukaryota</taxon>
        <taxon>Metazoa</taxon>
        <taxon>Ecdysozoa</taxon>
        <taxon>Arthropoda</taxon>
        <taxon>Hexapoda</taxon>
        <taxon>Insecta</taxon>
        <taxon>Pterygota</taxon>
        <taxon>Neoptera</taxon>
        <taxon>Endopterygota</taxon>
        <taxon>Coleoptera</taxon>
        <taxon>Polyphaga</taxon>
        <taxon>Scarabaeiformia</taxon>
        <taxon>Scarabaeidae</taxon>
        <taxon>Rutelinae</taxon>
        <taxon>Popillia</taxon>
    </lineage>
</organism>